<feature type="chain" id="PRO_5044551651" evidence="1">
    <location>
        <begin position="20"/>
        <end position="143"/>
    </location>
</feature>
<evidence type="ECO:0000256" key="1">
    <source>
        <dbReference type="SAM" id="SignalP"/>
    </source>
</evidence>
<reference evidence="4" key="2">
    <citation type="submission" date="2019-09" db="UniProtKB">
        <authorList>
            <consortium name="WormBaseParasite"/>
        </authorList>
    </citation>
    <scope>IDENTIFICATION</scope>
</reference>
<dbReference type="OrthoDB" id="5985440at2759"/>
<name>A0A183FTQ1_HELPZ</name>
<reference evidence="2 3" key="1">
    <citation type="submission" date="2018-11" db="EMBL/GenBank/DDBJ databases">
        <authorList>
            <consortium name="Pathogen Informatics"/>
        </authorList>
    </citation>
    <scope>NUCLEOTIDE SEQUENCE [LARGE SCALE GENOMIC DNA]</scope>
</reference>
<keyword evidence="1" id="KW-0732">Signal</keyword>
<dbReference type="Proteomes" id="UP000050761">
    <property type="component" value="Unassembled WGS sequence"/>
</dbReference>
<accession>A0A183FTQ1</accession>
<evidence type="ECO:0000313" key="3">
    <source>
        <dbReference type="Proteomes" id="UP000050761"/>
    </source>
</evidence>
<protein>
    <submittedName>
        <fullName evidence="4">Secreted protein</fullName>
    </submittedName>
</protein>
<gene>
    <name evidence="2" type="ORF">HPBE_LOCUS11478</name>
</gene>
<dbReference type="AlphaFoldDB" id="A0A183FTQ1"/>
<dbReference type="EMBL" id="UZAH01027119">
    <property type="protein sequence ID" value="VDO88737.1"/>
    <property type="molecule type" value="Genomic_DNA"/>
</dbReference>
<proteinExistence type="predicted"/>
<accession>A0A3P7ZWN7</accession>
<dbReference type="WBParaSite" id="HPBE_0001147701-mRNA-1">
    <property type="protein sequence ID" value="HPBE_0001147701-mRNA-1"/>
    <property type="gene ID" value="HPBE_0001147701"/>
</dbReference>
<feature type="signal peptide" evidence="1">
    <location>
        <begin position="1"/>
        <end position="19"/>
    </location>
</feature>
<evidence type="ECO:0000313" key="4">
    <source>
        <dbReference type="WBParaSite" id="HPBE_0001147701-mRNA-1"/>
    </source>
</evidence>
<sequence>MHLALPAAVLAVASLLTGGQQHSEDRCKDRSCYPITGNLLIGRKHRLKSSSTCGSRGRERFVSQMFFFLPFLLFCTSPSLSAHGGGEATPVLVLMVPLSLANRVIGCITLSSRTVTITFANQCHLQLSQKLALLACLFAMVIG</sequence>
<dbReference type="Gene3D" id="2.60.120.260">
    <property type="entry name" value="Galactose-binding domain-like"/>
    <property type="match status" value="1"/>
</dbReference>
<evidence type="ECO:0000313" key="2">
    <source>
        <dbReference type="EMBL" id="VDO88737.1"/>
    </source>
</evidence>
<keyword evidence="3" id="KW-1185">Reference proteome</keyword>
<organism evidence="3 4">
    <name type="scientific">Heligmosomoides polygyrus</name>
    <name type="common">Parasitic roundworm</name>
    <dbReference type="NCBI Taxonomy" id="6339"/>
    <lineage>
        <taxon>Eukaryota</taxon>
        <taxon>Metazoa</taxon>
        <taxon>Ecdysozoa</taxon>
        <taxon>Nematoda</taxon>
        <taxon>Chromadorea</taxon>
        <taxon>Rhabditida</taxon>
        <taxon>Rhabditina</taxon>
        <taxon>Rhabditomorpha</taxon>
        <taxon>Strongyloidea</taxon>
        <taxon>Heligmosomidae</taxon>
        <taxon>Heligmosomoides</taxon>
    </lineage>
</organism>